<gene>
    <name evidence="1" type="ORF">WN55_00116</name>
</gene>
<keyword evidence="2" id="KW-1185">Reference proteome</keyword>
<name>A0A154NW89_DUFNO</name>
<protein>
    <submittedName>
        <fullName evidence="1">Uncharacterized protein</fullName>
    </submittedName>
</protein>
<dbReference type="Proteomes" id="UP000076502">
    <property type="component" value="Unassembled WGS sequence"/>
</dbReference>
<evidence type="ECO:0000313" key="1">
    <source>
        <dbReference type="EMBL" id="KZC03936.1"/>
    </source>
</evidence>
<proteinExistence type="predicted"/>
<sequence length="61" mass="6813">MQLNIVVKMDMCYCTCSNCTTSTEALFPYATKKKDMTCPSCVSHSYNPLAIKFFSDETVNG</sequence>
<evidence type="ECO:0000313" key="2">
    <source>
        <dbReference type="Proteomes" id="UP000076502"/>
    </source>
</evidence>
<dbReference type="AlphaFoldDB" id="A0A154NW89"/>
<dbReference type="EMBL" id="KQ434772">
    <property type="protein sequence ID" value="KZC03936.1"/>
    <property type="molecule type" value="Genomic_DNA"/>
</dbReference>
<reference evidence="1 2" key="1">
    <citation type="submission" date="2015-07" db="EMBL/GenBank/DDBJ databases">
        <title>The genome of Dufourea novaeangliae.</title>
        <authorList>
            <person name="Pan H."/>
            <person name="Kapheim K."/>
        </authorList>
    </citation>
    <scope>NUCLEOTIDE SEQUENCE [LARGE SCALE GENOMIC DNA]</scope>
    <source>
        <strain evidence="1">0120121106</strain>
        <tissue evidence="1">Whole body</tissue>
    </source>
</reference>
<organism evidence="1 2">
    <name type="scientific">Dufourea novaeangliae</name>
    <name type="common">Sweat bee</name>
    <dbReference type="NCBI Taxonomy" id="178035"/>
    <lineage>
        <taxon>Eukaryota</taxon>
        <taxon>Metazoa</taxon>
        <taxon>Ecdysozoa</taxon>
        <taxon>Arthropoda</taxon>
        <taxon>Hexapoda</taxon>
        <taxon>Insecta</taxon>
        <taxon>Pterygota</taxon>
        <taxon>Neoptera</taxon>
        <taxon>Endopterygota</taxon>
        <taxon>Hymenoptera</taxon>
        <taxon>Apocrita</taxon>
        <taxon>Aculeata</taxon>
        <taxon>Apoidea</taxon>
        <taxon>Anthophila</taxon>
        <taxon>Halictidae</taxon>
        <taxon>Rophitinae</taxon>
        <taxon>Dufourea</taxon>
    </lineage>
</organism>
<accession>A0A154NW89</accession>